<gene>
    <name evidence="3" type="ORF">MELLADRAFT_117976</name>
</gene>
<dbReference type="RefSeq" id="XP_007415974.1">
    <property type="nucleotide sequence ID" value="XM_007415912.1"/>
</dbReference>
<dbReference type="Proteomes" id="UP000001072">
    <property type="component" value="Unassembled WGS sequence"/>
</dbReference>
<feature type="coiled-coil region" evidence="1">
    <location>
        <begin position="223"/>
        <end position="250"/>
    </location>
</feature>
<dbReference type="KEGG" id="mlr:MELLADRAFT_117976"/>
<keyword evidence="1" id="KW-0175">Coiled coil</keyword>
<dbReference type="GeneID" id="18926124"/>
<sequence>MSSLQSHTTTTKPSDVPAVEGHMNAPKLLFQKPQPSGSKRAASFSISEDDQKKIKIEPGLPSAVVKKESRIEPSRSVTIVLSSDPPSPIIKVEPHSPARFGDSKGMPIELSSDSSWRDEIRSSQDEKNNAGSDGVSLTQDVKIEPGETLDLAPADSEDPVRAHAKALESFLHHCNVPKDDEMTRTILKRAGVKSWTDLIPSVQFTESSLTTRGMHPSLASYLLSEALERVNNLKEEIDSIQDEDDELKYEQEALDV</sequence>
<organism evidence="4">
    <name type="scientific">Melampsora larici-populina (strain 98AG31 / pathotype 3-4-7)</name>
    <name type="common">Poplar leaf rust fungus</name>
    <dbReference type="NCBI Taxonomy" id="747676"/>
    <lineage>
        <taxon>Eukaryota</taxon>
        <taxon>Fungi</taxon>
        <taxon>Dikarya</taxon>
        <taxon>Basidiomycota</taxon>
        <taxon>Pucciniomycotina</taxon>
        <taxon>Pucciniomycetes</taxon>
        <taxon>Pucciniales</taxon>
        <taxon>Melampsoraceae</taxon>
        <taxon>Melampsora</taxon>
    </lineage>
</organism>
<evidence type="ECO:0000313" key="4">
    <source>
        <dbReference type="Proteomes" id="UP000001072"/>
    </source>
</evidence>
<protein>
    <submittedName>
        <fullName evidence="3">Uncharacterized protein</fullName>
    </submittedName>
</protein>
<dbReference type="InParanoid" id="F4S3N5"/>
<feature type="compositionally biased region" description="Basic and acidic residues" evidence="2">
    <location>
        <begin position="115"/>
        <end position="128"/>
    </location>
</feature>
<proteinExistence type="predicted"/>
<evidence type="ECO:0000256" key="2">
    <source>
        <dbReference type="SAM" id="MobiDB-lite"/>
    </source>
</evidence>
<feature type="region of interest" description="Disordered" evidence="2">
    <location>
        <begin position="1"/>
        <end position="157"/>
    </location>
</feature>
<name>F4S3N5_MELLP</name>
<reference evidence="4" key="1">
    <citation type="journal article" date="2011" name="Proc. Natl. Acad. Sci. U.S.A.">
        <title>Obligate biotrophy features unraveled by the genomic analysis of rust fungi.</title>
        <authorList>
            <person name="Duplessis S."/>
            <person name="Cuomo C.A."/>
            <person name="Lin Y.-C."/>
            <person name="Aerts A."/>
            <person name="Tisserant E."/>
            <person name="Veneault-Fourrey C."/>
            <person name="Joly D.L."/>
            <person name="Hacquard S."/>
            <person name="Amselem J."/>
            <person name="Cantarel B.L."/>
            <person name="Chiu R."/>
            <person name="Coutinho P.M."/>
            <person name="Feau N."/>
            <person name="Field M."/>
            <person name="Frey P."/>
            <person name="Gelhaye E."/>
            <person name="Goldberg J."/>
            <person name="Grabherr M.G."/>
            <person name="Kodira C.D."/>
            <person name="Kohler A."/>
            <person name="Kuees U."/>
            <person name="Lindquist E.A."/>
            <person name="Lucas S.M."/>
            <person name="Mago R."/>
            <person name="Mauceli E."/>
            <person name="Morin E."/>
            <person name="Murat C."/>
            <person name="Pangilinan J.L."/>
            <person name="Park R."/>
            <person name="Pearson M."/>
            <person name="Quesneville H."/>
            <person name="Rouhier N."/>
            <person name="Sakthikumar S."/>
            <person name="Salamov A.A."/>
            <person name="Schmutz J."/>
            <person name="Selles B."/>
            <person name="Shapiro H."/>
            <person name="Tanguay P."/>
            <person name="Tuskan G.A."/>
            <person name="Henrissat B."/>
            <person name="Van de Peer Y."/>
            <person name="Rouze P."/>
            <person name="Ellis J.G."/>
            <person name="Dodds P.N."/>
            <person name="Schein J.E."/>
            <person name="Zhong S."/>
            <person name="Hamelin R.C."/>
            <person name="Grigoriev I.V."/>
            <person name="Szabo L.J."/>
            <person name="Martin F."/>
        </authorList>
    </citation>
    <scope>NUCLEOTIDE SEQUENCE [LARGE SCALE GENOMIC DNA]</scope>
    <source>
        <strain evidence="4">98AG31 / pathotype 3-4-7</strain>
    </source>
</reference>
<feature type="compositionally biased region" description="Polar residues" evidence="2">
    <location>
        <begin position="1"/>
        <end position="13"/>
    </location>
</feature>
<dbReference type="HOGENOM" id="CLU_069857_0_0_1"/>
<evidence type="ECO:0000313" key="3">
    <source>
        <dbReference type="EMBL" id="EGG00703.1"/>
    </source>
</evidence>
<dbReference type="EMBL" id="GL883144">
    <property type="protein sequence ID" value="EGG00703.1"/>
    <property type="molecule type" value="Genomic_DNA"/>
</dbReference>
<dbReference type="VEuPathDB" id="FungiDB:MELLADRAFT_117976"/>
<accession>F4S3N5</accession>
<feature type="compositionally biased region" description="Polar residues" evidence="2">
    <location>
        <begin position="129"/>
        <end position="139"/>
    </location>
</feature>
<keyword evidence="4" id="KW-1185">Reference proteome</keyword>
<dbReference type="AlphaFoldDB" id="F4S3N5"/>
<evidence type="ECO:0000256" key="1">
    <source>
        <dbReference type="SAM" id="Coils"/>
    </source>
</evidence>